<keyword evidence="4" id="KW-1185">Reference proteome</keyword>
<evidence type="ECO:0000256" key="1">
    <source>
        <dbReference type="SAM" id="MobiDB-lite"/>
    </source>
</evidence>
<proteinExistence type="predicted"/>
<evidence type="ECO:0000259" key="2">
    <source>
        <dbReference type="Pfam" id="PF17667"/>
    </source>
</evidence>
<protein>
    <submittedName>
        <fullName evidence="3">Bgt-50634</fullName>
    </submittedName>
</protein>
<name>A0A9X9MG25_BLUGR</name>
<sequence length="106" mass="11724">MAIVSRGTTVYISSDAKFAVKISWRAVRRLSEVELLMRARNVRGVATLIGSRNHVKISDLRSGLTFMEEMNRDIHPLEMKMTTAGNSLQSGSPNAGEDTDSSRDVK</sequence>
<feature type="compositionally biased region" description="Polar residues" evidence="1">
    <location>
        <begin position="83"/>
        <end position="93"/>
    </location>
</feature>
<accession>A0A9X9MG25</accession>
<evidence type="ECO:0000313" key="3">
    <source>
        <dbReference type="EMBL" id="VDB86010.1"/>
    </source>
</evidence>
<dbReference type="EMBL" id="LR026988">
    <property type="protein sequence ID" value="VDB86010.1"/>
    <property type="molecule type" value="Genomic_DNA"/>
</dbReference>
<reference evidence="3 4" key="1">
    <citation type="submission" date="2018-08" db="EMBL/GenBank/DDBJ databases">
        <authorList>
            <person name="Muller C M."/>
        </authorList>
    </citation>
    <scope>NUCLEOTIDE SEQUENCE [LARGE SCALE GENOMIC DNA]</scope>
</reference>
<dbReference type="Proteomes" id="UP000324639">
    <property type="component" value="Chromosome Bgt_-05"/>
</dbReference>
<dbReference type="Pfam" id="PF17667">
    <property type="entry name" value="Pkinase_fungal"/>
    <property type="match status" value="1"/>
</dbReference>
<feature type="domain" description="Fungal-type protein kinase" evidence="2">
    <location>
        <begin position="2"/>
        <end position="77"/>
    </location>
</feature>
<dbReference type="AlphaFoldDB" id="A0A9X9MG25"/>
<evidence type="ECO:0000313" key="4">
    <source>
        <dbReference type="Proteomes" id="UP000324639"/>
    </source>
</evidence>
<gene>
    <name evidence="3" type="ORF">BGT96224V316_LOCUS3673</name>
</gene>
<organism evidence="3 4">
    <name type="scientific">Blumeria graminis f. sp. tritici</name>
    <dbReference type="NCBI Taxonomy" id="62690"/>
    <lineage>
        <taxon>Eukaryota</taxon>
        <taxon>Fungi</taxon>
        <taxon>Dikarya</taxon>
        <taxon>Ascomycota</taxon>
        <taxon>Pezizomycotina</taxon>
        <taxon>Leotiomycetes</taxon>
        <taxon>Erysiphales</taxon>
        <taxon>Erysiphaceae</taxon>
        <taxon>Blumeria</taxon>
    </lineage>
</organism>
<dbReference type="InterPro" id="IPR040976">
    <property type="entry name" value="Pkinase_fungal"/>
</dbReference>
<feature type="region of interest" description="Disordered" evidence="1">
    <location>
        <begin position="81"/>
        <end position="106"/>
    </location>
</feature>